<dbReference type="Gene3D" id="2.30.110.10">
    <property type="entry name" value="Electron Transport, Fmn-binding Protein, Chain A"/>
    <property type="match status" value="1"/>
</dbReference>
<dbReference type="SUPFAM" id="SSF50475">
    <property type="entry name" value="FMN-binding split barrel"/>
    <property type="match status" value="1"/>
</dbReference>
<dbReference type="RefSeq" id="WP_284055418.1">
    <property type="nucleotide sequence ID" value="NZ_JAMSLR010000001.1"/>
</dbReference>
<comment type="caution">
    <text evidence="3">The sequence shown here is derived from an EMBL/GenBank/DDBJ whole genome shotgun (WGS) entry which is preliminary data.</text>
</comment>
<dbReference type="InterPro" id="IPR002563">
    <property type="entry name" value="Flavin_Rdtase-like_dom"/>
</dbReference>
<organism evidence="3 4">
    <name type="scientific">Thermalbibacter longus</name>
    <dbReference type="NCBI Taxonomy" id="2951981"/>
    <lineage>
        <taxon>Bacteria</taxon>
        <taxon>Pseudomonadati</taxon>
        <taxon>Thermomicrobiota</taxon>
        <taxon>Thermomicrobia</taxon>
        <taxon>Thermomicrobiales</taxon>
        <taxon>Thermomicrobiaceae</taxon>
        <taxon>Thermalbibacter</taxon>
    </lineage>
</organism>
<protein>
    <submittedName>
        <fullName evidence="3">Flavin reductase family protein</fullName>
    </submittedName>
</protein>
<dbReference type="PANTHER" id="PTHR30466:SF1">
    <property type="entry name" value="FMN REDUCTASE (NADH) RUTF"/>
    <property type="match status" value="1"/>
</dbReference>
<evidence type="ECO:0000313" key="3">
    <source>
        <dbReference type="EMBL" id="MCM8747633.1"/>
    </source>
</evidence>
<evidence type="ECO:0000256" key="1">
    <source>
        <dbReference type="ARBA" id="ARBA00023002"/>
    </source>
</evidence>
<dbReference type="AlphaFoldDB" id="A0AA42BBB8"/>
<dbReference type="GO" id="GO:0042602">
    <property type="term" value="F:riboflavin reductase (NADPH) activity"/>
    <property type="evidence" value="ECO:0007669"/>
    <property type="project" value="TreeGrafter"/>
</dbReference>
<proteinExistence type="predicted"/>
<accession>A0AA42BBB8</accession>
<name>A0AA42BBB8_9BACT</name>
<dbReference type="InterPro" id="IPR012349">
    <property type="entry name" value="Split_barrel_FMN-bd"/>
</dbReference>
<dbReference type="PANTHER" id="PTHR30466">
    <property type="entry name" value="FLAVIN REDUCTASE"/>
    <property type="match status" value="1"/>
</dbReference>
<feature type="domain" description="Flavin reductase like" evidence="2">
    <location>
        <begin position="17"/>
        <end position="161"/>
    </location>
</feature>
<dbReference type="SMART" id="SM00903">
    <property type="entry name" value="Flavin_Reduct"/>
    <property type="match status" value="1"/>
</dbReference>
<gene>
    <name evidence="3" type="ORF">NET02_00575</name>
</gene>
<dbReference type="Proteomes" id="UP001165306">
    <property type="component" value="Unassembled WGS sequence"/>
</dbReference>
<dbReference type="Pfam" id="PF01613">
    <property type="entry name" value="Flavin_Reduct"/>
    <property type="match status" value="1"/>
</dbReference>
<dbReference type="EMBL" id="JAMSLR010000001">
    <property type="protein sequence ID" value="MCM8747633.1"/>
    <property type="molecule type" value="Genomic_DNA"/>
</dbReference>
<dbReference type="GO" id="GO:0006208">
    <property type="term" value="P:pyrimidine nucleobase catabolic process"/>
    <property type="evidence" value="ECO:0007669"/>
    <property type="project" value="TreeGrafter"/>
</dbReference>
<dbReference type="GO" id="GO:0010181">
    <property type="term" value="F:FMN binding"/>
    <property type="evidence" value="ECO:0007669"/>
    <property type="project" value="InterPro"/>
</dbReference>
<dbReference type="InterPro" id="IPR050268">
    <property type="entry name" value="NADH-dep_flavin_reductase"/>
</dbReference>
<evidence type="ECO:0000259" key="2">
    <source>
        <dbReference type="SMART" id="SM00903"/>
    </source>
</evidence>
<keyword evidence="4" id="KW-1185">Reference proteome</keyword>
<sequence>MGFAELSLDATSFRRVMGLFATGVGLVTAQAGTRMHGMTANAITSVSLDPLLVLVCVGKQARLVPLLREAGSFALNFLTREQERVARHFAGQAYDGPPPEIHFEPWQGGPRLRGSLAAVGCRVEQIVDAGDHWVVIGRVVALAEGASEAEPLLYYRGRYRRLAALEETPPREAPDLLTSVGAALYYDEAGEPEPPLDWG</sequence>
<reference evidence="3" key="1">
    <citation type="submission" date="2022-06" db="EMBL/GenBank/DDBJ databases">
        <title>CFH 74404 Thermomicrobiaceae sp.</title>
        <authorList>
            <person name="Ming H."/>
            <person name="Li W.-J."/>
            <person name="Zhao Z."/>
        </authorList>
    </citation>
    <scope>NUCLEOTIDE SEQUENCE</scope>
    <source>
        <strain evidence="3">CFH 74404</strain>
    </source>
</reference>
<evidence type="ECO:0000313" key="4">
    <source>
        <dbReference type="Proteomes" id="UP001165306"/>
    </source>
</evidence>
<keyword evidence="1" id="KW-0560">Oxidoreductase</keyword>